<evidence type="ECO:0000256" key="1">
    <source>
        <dbReference type="ARBA" id="ARBA00000632"/>
    </source>
</evidence>
<dbReference type="Pfam" id="PF00959">
    <property type="entry name" value="Phage_lysozyme"/>
    <property type="match status" value="1"/>
</dbReference>
<accession>A0A2N9LL41</accession>
<dbReference type="Gene3D" id="1.10.530.40">
    <property type="match status" value="1"/>
</dbReference>
<dbReference type="GO" id="GO:0009253">
    <property type="term" value="P:peptidoglycan catabolic process"/>
    <property type="evidence" value="ECO:0007669"/>
    <property type="project" value="InterPro"/>
</dbReference>
<reference evidence="9" key="1">
    <citation type="submission" date="2018-02" db="EMBL/GenBank/DDBJ databases">
        <authorList>
            <person name="Hausmann B."/>
        </authorList>
    </citation>
    <scope>NUCLEOTIDE SEQUENCE [LARGE SCALE GENOMIC DNA]</scope>
    <source>
        <strain evidence="9">Peat soil MAG SbA5</strain>
    </source>
</reference>
<dbReference type="GO" id="GO:0031640">
    <property type="term" value="P:killing of cells of another organism"/>
    <property type="evidence" value="ECO:0007669"/>
    <property type="project" value="UniProtKB-KW"/>
</dbReference>
<dbReference type="AlphaFoldDB" id="A0A2N9LL41"/>
<dbReference type="CDD" id="cd00737">
    <property type="entry name" value="lyz_endolysin_autolysin"/>
    <property type="match status" value="1"/>
</dbReference>
<evidence type="ECO:0000313" key="9">
    <source>
        <dbReference type="Proteomes" id="UP000239735"/>
    </source>
</evidence>
<dbReference type="InterPro" id="IPR023347">
    <property type="entry name" value="Lysozyme_dom_sf"/>
</dbReference>
<dbReference type="Proteomes" id="UP000239735">
    <property type="component" value="Unassembled WGS sequence"/>
</dbReference>
<proteinExistence type="inferred from homology"/>
<evidence type="ECO:0000256" key="3">
    <source>
        <dbReference type="ARBA" id="ARBA00022638"/>
    </source>
</evidence>
<keyword evidence="3 7" id="KW-0081">Bacteriolytic enzyme</keyword>
<sequence>MQLSAAGLDLIRRSEGFRGQVYIDVAGFRTIGYGHRVTSNETFSEGIDEAHAEVLLAGDVRRAEQMVGRLVQVKLTQGQFDALVDFCFNLGAGRLAASTLLRELNAGQYDAAGEQLLYWVYAGGEVNAGLRARRAAEFELWTRGEGKAGAAAA</sequence>
<dbReference type="OrthoDB" id="9802228at2"/>
<keyword evidence="2 7" id="KW-0929">Antimicrobial</keyword>
<comment type="similarity">
    <text evidence="7">Belongs to the glycosyl hydrolase 24 family.</text>
</comment>
<dbReference type="PANTHER" id="PTHR38107">
    <property type="match status" value="1"/>
</dbReference>
<dbReference type="HAMAP" id="MF_04110">
    <property type="entry name" value="ENDOLYSIN_T4"/>
    <property type="match status" value="1"/>
</dbReference>
<dbReference type="InterPro" id="IPR034690">
    <property type="entry name" value="Endolysin_T4_type"/>
</dbReference>
<keyword evidence="4 7" id="KW-0378">Hydrolase</keyword>
<gene>
    <name evidence="8" type="ORF">SBA5_410013</name>
</gene>
<name>A0A2N9LL41_9BACT</name>
<dbReference type="GO" id="GO:0016998">
    <property type="term" value="P:cell wall macromolecule catabolic process"/>
    <property type="evidence" value="ECO:0007669"/>
    <property type="project" value="InterPro"/>
</dbReference>
<comment type="catalytic activity">
    <reaction evidence="1 7">
        <text>Hydrolysis of (1-&gt;4)-beta-linkages between N-acetylmuramic acid and N-acetyl-D-glucosamine residues in a peptidoglycan and between N-acetyl-D-glucosamine residues in chitodextrins.</text>
        <dbReference type="EC" id="3.2.1.17"/>
    </reaction>
</comment>
<dbReference type="SUPFAM" id="SSF53955">
    <property type="entry name" value="Lysozyme-like"/>
    <property type="match status" value="1"/>
</dbReference>
<evidence type="ECO:0000256" key="4">
    <source>
        <dbReference type="ARBA" id="ARBA00022801"/>
    </source>
</evidence>
<organism evidence="8 9">
    <name type="scientific">Candidatus Sulfuritelmatomonas gaucii</name>
    <dbReference type="NCBI Taxonomy" id="2043161"/>
    <lineage>
        <taxon>Bacteria</taxon>
        <taxon>Pseudomonadati</taxon>
        <taxon>Acidobacteriota</taxon>
        <taxon>Terriglobia</taxon>
        <taxon>Terriglobales</taxon>
        <taxon>Acidobacteriaceae</taxon>
        <taxon>Candidatus Sulfuritelmatomonas</taxon>
    </lineage>
</organism>
<dbReference type="InterPro" id="IPR023346">
    <property type="entry name" value="Lysozyme-like_dom_sf"/>
</dbReference>
<keyword evidence="6 7" id="KW-0326">Glycosidase</keyword>
<dbReference type="GO" id="GO:0042742">
    <property type="term" value="P:defense response to bacterium"/>
    <property type="evidence" value="ECO:0007669"/>
    <property type="project" value="UniProtKB-KW"/>
</dbReference>
<protein>
    <recommendedName>
        <fullName evidence="7">Lysozyme</fullName>
        <ecNumber evidence="7">3.2.1.17</ecNumber>
    </recommendedName>
</protein>
<dbReference type="PANTHER" id="PTHR38107:SF3">
    <property type="entry name" value="LYSOZYME RRRD-RELATED"/>
    <property type="match status" value="1"/>
</dbReference>
<evidence type="ECO:0000256" key="5">
    <source>
        <dbReference type="ARBA" id="ARBA00023200"/>
    </source>
</evidence>
<dbReference type="InterPro" id="IPR002196">
    <property type="entry name" value="Glyco_hydro_24"/>
</dbReference>
<dbReference type="GO" id="GO:0003796">
    <property type="term" value="F:lysozyme activity"/>
    <property type="evidence" value="ECO:0007669"/>
    <property type="project" value="UniProtKB-EC"/>
</dbReference>
<evidence type="ECO:0000256" key="6">
    <source>
        <dbReference type="ARBA" id="ARBA00023295"/>
    </source>
</evidence>
<dbReference type="InterPro" id="IPR033907">
    <property type="entry name" value="Endolysin_autolysin"/>
</dbReference>
<dbReference type="InterPro" id="IPR051018">
    <property type="entry name" value="Bacteriophage_GH24"/>
</dbReference>
<keyword evidence="5" id="KW-1035">Host cytoplasm</keyword>
<dbReference type="EMBL" id="OKRB01000099">
    <property type="protein sequence ID" value="SPE23971.1"/>
    <property type="molecule type" value="Genomic_DNA"/>
</dbReference>
<dbReference type="EC" id="3.2.1.17" evidence="7"/>
<evidence type="ECO:0000256" key="7">
    <source>
        <dbReference type="RuleBase" id="RU003788"/>
    </source>
</evidence>
<evidence type="ECO:0000256" key="2">
    <source>
        <dbReference type="ARBA" id="ARBA00022529"/>
    </source>
</evidence>
<evidence type="ECO:0000313" key="8">
    <source>
        <dbReference type="EMBL" id="SPE23971.1"/>
    </source>
</evidence>